<feature type="region of interest" description="Disordered" evidence="1">
    <location>
        <begin position="625"/>
        <end position="644"/>
    </location>
</feature>
<feature type="compositionally biased region" description="Basic residues" evidence="1">
    <location>
        <begin position="1"/>
        <end position="11"/>
    </location>
</feature>
<keyword evidence="3" id="KW-1185">Reference proteome</keyword>
<proteinExistence type="predicted"/>
<evidence type="ECO:0000313" key="2">
    <source>
        <dbReference type="EMBL" id="OEJ80724.1"/>
    </source>
</evidence>
<evidence type="ECO:0000256" key="1">
    <source>
        <dbReference type="SAM" id="MobiDB-lite"/>
    </source>
</evidence>
<feature type="compositionally biased region" description="Basic and acidic residues" evidence="1">
    <location>
        <begin position="23"/>
        <end position="34"/>
    </location>
</feature>
<feature type="region of interest" description="Disordered" evidence="1">
    <location>
        <begin position="309"/>
        <end position="340"/>
    </location>
</feature>
<feature type="compositionally biased region" description="Acidic residues" evidence="1">
    <location>
        <begin position="520"/>
        <end position="536"/>
    </location>
</feature>
<feature type="region of interest" description="Disordered" evidence="1">
    <location>
        <begin position="440"/>
        <end position="489"/>
    </location>
</feature>
<feature type="region of interest" description="Disordered" evidence="1">
    <location>
        <begin position="502"/>
        <end position="554"/>
    </location>
</feature>
<feature type="compositionally biased region" description="Low complexity" evidence="1">
    <location>
        <begin position="35"/>
        <end position="52"/>
    </location>
</feature>
<feature type="region of interest" description="Disordered" evidence="1">
    <location>
        <begin position="125"/>
        <end position="156"/>
    </location>
</feature>
<dbReference type="Proteomes" id="UP000095728">
    <property type="component" value="Unassembled WGS sequence"/>
</dbReference>
<dbReference type="OrthoDB" id="3973129at2759"/>
<feature type="compositionally biased region" description="Low complexity" evidence="1">
    <location>
        <begin position="322"/>
        <end position="333"/>
    </location>
</feature>
<organism evidence="2 3">
    <name type="scientific">Hanseniaspora osmophila</name>
    <dbReference type="NCBI Taxonomy" id="56408"/>
    <lineage>
        <taxon>Eukaryota</taxon>
        <taxon>Fungi</taxon>
        <taxon>Dikarya</taxon>
        <taxon>Ascomycota</taxon>
        <taxon>Saccharomycotina</taxon>
        <taxon>Saccharomycetes</taxon>
        <taxon>Saccharomycodales</taxon>
        <taxon>Saccharomycodaceae</taxon>
        <taxon>Hanseniaspora</taxon>
    </lineage>
</organism>
<dbReference type="EMBL" id="LPNM01000011">
    <property type="protein sequence ID" value="OEJ80724.1"/>
    <property type="molecule type" value="Genomic_DNA"/>
</dbReference>
<feature type="compositionally biased region" description="Basic and acidic residues" evidence="1">
    <location>
        <begin position="309"/>
        <end position="321"/>
    </location>
</feature>
<name>A0A1E5R1E2_9ASCO</name>
<comment type="caution">
    <text evidence="2">The sequence shown here is derived from an EMBL/GenBank/DDBJ whole genome shotgun (WGS) entry which is preliminary data.</text>
</comment>
<reference evidence="3" key="1">
    <citation type="journal article" date="2016" name="Genome Announc.">
        <title>Genome sequences of three species of Hanseniaspora isolated from spontaneous wine fermentations.</title>
        <authorList>
            <person name="Sternes P.R."/>
            <person name="Lee D."/>
            <person name="Kutyna D.R."/>
            <person name="Borneman A.R."/>
        </authorList>
    </citation>
    <scope>NUCLEOTIDE SEQUENCE [LARGE SCALE GENOMIC DNA]</scope>
    <source>
        <strain evidence="3">AWRI3579</strain>
    </source>
</reference>
<feature type="region of interest" description="Disordered" evidence="1">
    <location>
        <begin position="863"/>
        <end position="906"/>
    </location>
</feature>
<accession>A0A1E5R1E2</accession>
<feature type="compositionally biased region" description="Acidic residues" evidence="1">
    <location>
        <begin position="582"/>
        <end position="591"/>
    </location>
</feature>
<feature type="region of interest" description="Disordered" evidence="1">
    <location>
        <begin position="578"/>
        <end position="607"/>
    </location>
</feature>
<dbReference type="InParanoid" id="A0A1E5R1E2"/>
<sequence length="944" mass="106025">MRSFIKAKRHSAPSENDISSPKSDIEQAGHERHSFSSIRSSNSSQPSGSHSSQVDCKISPTIESATITKHAKTNFFQRLTKKSSTTFKSTSPQVNAESNQAGTVHIQKSALASLGASTGSSLFTLPHASHNSDSASSPRHSQDSDSISNSKKPLNLQTAYRYQRKSKTKYSSSSLSSPDDYLPAIQGTIAHEWGSPRVIRPGSPIILDKKSSIAKAEKKVVFESIERQDDYRKSDSRRKSNRLARIFSNQDFLNLSLENEEDKHLIDKLKAVSSTENTTDDTERYGFSSASTPQHMNLDAISWPAEDRETENHVMDKENSFRRSSTTSSNESSDGSKFSFEFNSSNGRKASVKYYSKEGNEDSGVYFDELFEDEDLDEDMNVDECDDFGDFDEHNDYSMIYGAGTHAEEEEESPGMNNKASSFRFNDITALTDDEVDSLHNTSKTCSFQEEHANNTNDYHDSSESDDRDSVKIDSTFFQEPPLSMQAKKEKAITGFNDLYQLSDEEDEVQDEKLDKDINNYDEESYSTDDFDDNNQESDMNGLEANGGDTKYTENVDFVKNSTSKMVKPQTVKKFNDLFALSDDEEEEEEETGKAEAEFDELNDDADDDYASFYDFEIESLRSYSNSSDFTPRKPSRSKNSENELHNFSTPVLISTPASPLGKNLTFSPLFGKSKLEKSSNDPLGLAALALSPKTPRSPVNRLPPNSILKYHDLNSNLDSGFVPRTMGDLFFIDEVEEEHNVNEDDLYLDEINKVPEDFDFESNADSVTQNATGSNLYPMQTNNNYLRKMSDFSRRKSYKGSHSFFEKPTSMIKSNKPISSKVELKKQNKTVTFFHINNQQLQRSSSDPGIIVVKKPNLARHQSETLLDSADIKKKNDKHEKTDKTDLPGTDLAKSTTESFEKDSYSMFQTPSKFSEANSLSPIQEGLSSVETSPRVFLKKPFA</sequence>
<feature type="region of interest" description="Disordered" evidence="1">
    <location>
        <begin position="1"/>
        <end position="57"/>
    </location>
</feature>
<feature type="compositionally biased region" description="Polar residues" evidence="1">
    <location>
        <begin position="13"/>
        <end position="22"/>
    </location>
</feature>
<dbReference type="AlphaFoldDB" id="A0A1E5R1E2"/>
<feature type="compositionally biased region" description="Polar residues" evidence="1">
    <location>
        <begin position="129"/>
        <end position="156"/>
    </location>
</feature>
<protein>
    <submittedName>
        <fullName evidence="2">Zinc-regulated protein 8</fullName>
    </submittedName>
</protein>
<feature type="compositionally biased region" description="Basic and acidic residues" evidence="1">
    <location>
        <begin position="449"/>
        <end position="472"/>
    </location>
</feature>
<evidence type="ECO:0000313" key="3">
    <source>
        <dbReference type="Proteomes" id="UP000095728"/>
    </source>
</evidence>
<dbReference type="FunCoup" id="A0A1E5R1E2">
    <property type="interactions" value="58"/>
</dbReference>
<gene>
    <name evidence="2" type="ORF">AWRI3579_g4329</name>
</gene>
<feature type="compositionally biased region" description="Basic and acidic residues" evidence="1">
    <location>
        <begin position="871"/>
        <end position="887"/>
    </location>
</feature>
<feature type="compositionally biased region" description="Acidic residues" evidence="1">
    <location>
        <begin position="598"/>
        <end position="607"/>
    </location>
</feature>
<feature type="region of interest" description="Disordered" evidence="1">
    <location>
        <begin position="272"/>
        <end position="292"/>
    </location>
</feature>